<accession>A0A3M8CET7</accession>
<dbReference type="Gene3D" id="1.25.40.10">
    <property type="entry name" value="Tetratricopeptide repeat domain"/>
    <property type="match status" value="1"/>
</dbReference>
<dbReference type="InterPro" id="IPR001867">
    <property type="entry name" value="OmpR/PhoB-type_DNA-bd"/>
</dbReference>
<evidence type="ECO:0000256" key="1">
    <source>
        <dbReference type="ARBA" id="ARBA00005820"/>
    </source>
</evidence>
<sequence>MKVIIVDDERLALRRMEKLLEEQSDVNVPISLIGSYQDPYAALETAQREKLDMAFLDIQMTEMDGLELAERLLSIQPQLHIVFVTAYQEYAVKAFEMNALDYLLKPVHHRRLAVTLQRVAESALKSPAHLPSTAKATLCCLQSLHYLDHQGNVRYFPWKTLKAQELFAYLVHYRDKTVSKQILIDLLWPDYDTDRSRTQLHTAIYQIRKMIKSIGFNLEIKYKDEGYRLVWGDVKLDVEEWENHVRHAPEVTAETLEQHLTIMALYTGDFLEEHPYLWAEYEQERIRLLWLNHVKQIAEYYVATEQYTEAILTYQKIREKVPGMEDGYFGLMKLYAMQNHQGEVSKQYQLISTKLKEEFDVAPSKEITDWYQQWKKDCQRRQG</sequence>
<dbReference type="Gene3D" id="3.40.50.2300">
    <property type="match status" value="1"/>
</dbReference>
<protein>
    <submittedName>
        <fullName evidence="8">Response regulator</fullName>
    </submittedName>
</protein>
<dbReference type="Pfam" id="PF00486">
    <property type="entry name" value="Trans_reg_C"/>
    <property type="match status" value="1"/>
</dbReference>
<comment type="caution">
    <text evidence="8">The sequence shown here is derived from an EMBL/GenBank/DDBJ whole genome shotgun (WGS) entry which is preliminary data.</text>
</comment>
<dbReference type="SMART" id="SM00448">
    <property type="entry name" value="REC"/>
    <property type="match status" value="1"/>
</dbReference>
<reference evidence="8 9" key="1">
    <citation type="submission" date="2018-10" db="EMBL/GenBank/DDBJ databases">
        <title>Phylogenomics of Brevibacillus.</title>
        <authorList>
            <person name="Dunlap C."/>
        </authorList>
    </citation>
    <scope>NUCLEOTIDE SEQUENCE [LARGE SCALE GENOMIC DNA]</scope>
    <source>
        <strain evidence="8 9">JCM 12215</strain>
    </source>
</reference>
<proteinExistence type="inferred from homology"/>
<evidence type="ECO:0000256" key="3">
    <source>
        <dbReference type="ARBA" id="ARBA00023015"/>
    </source>
</evidence>
<feature type="modified residue" description="4-aspartylphosphate" evidence="6">
    <location>
        <position position="57"/>
    </location>
</feature>
<evidence type="ECO:0000313" key="9">
    <source>
        <dbReference type="Proteomes" id="UP000282028"/>
    </source>
</evidence>
<dbReference type="Proteomes" id="UP000282028">
    <property type="component" value="Unassembled WGS sequence"/>
</dbReference>
<keyword evidence="4" id="KW-0238">DNA-binding</keyword>
<dbReference type="RefSeq" id="WP_122909094.1">
    <property type="nucleotide sequence ID" value="NZ_CBCSBE010000003.1"/>
</dbReference>
<dbReference type="OrthoDB" id="3190595at2"/>
<dbReference type="SMART" id="SM01043">
    <property type="entry name" value="BTAD"/>
    <property type="match status" value="1"/>
</dbReference>
<dbReference type="Pfam" id="PF00072">
    <property type="entry name" value="Response_reg"/>
    <property type="match status" value="1"/>
</dbReference>
<dbReference type="GO" id="GO:0000160">
    <property type="term" value="P:phosphorelay signal transduction system"/>
    <property type="evidence" value="ECO:0007669"/>
    <property type="project" value="UniProtKB-KW"/>
</dbReference>
<dbReference type="InterPro" id="IPR036388">
    <property type="entry name" value="WH-like_DNA-bd_sf"/>
</dbReference>
<dbReference type="Pfam" id="PF03704">
    <property type="entry name" value="BTAD"/>
    <property type="match status" value="1"/>
</dbReference>
<keyword evidence="6" id="KW-0597">Phosphoprotein</keyword>
<dbReference type="InterPro" id="IPR011990">
    <property type="entry name" value="TPR-like_helical_dom_sf"/>
</dbReference>
<keyword evidence="9" id="KW-1185">Reference proteome</keyword>
<evidence type="ECO:0000256" key="2">
    <source>
        <dbReference type="ARBA" id="ARBA00023012"/>
    </source>
</evidence>
<evidence type="ECO:0000256" key="6">
    <source>
        <dbReference type="PROSITE-ProRule" id="PRU00169"/>
    </source>
</evidence>
<dbReference type="PANTHER" id="PTHR35807">
    <property type="entry name" value="TRANSCRIPTIONAL REGULATOR REDD-RELATED"/>
    <property type="match status" value="1"/>
</dbReference>
<dbReference type="InterPro" id="IPR011006">
    <property type="entry name" value="CheY-like_superfamily"/>
</dbReference>
<gene>
    <name evidence="8" type="ORF">EDM52_11350</name>
</gene>
<dbReference type="SUPFAM" id="SSF46894">
    <property type="entry name" value="C-terminal effector domain of the bipartite response regulators"/>
    <property type="match status" value="1"/>
</dbReference>
<evidence type="ECO:0000256" key="4">
    <source>
        <dbReference type="ARBA" id="ARBA00023125"/>
    </source>
</evidence>
<dbReference type="SMART" id="SM00862">
    <property type="entry name" value="Trans_reg_C"/>
    <property type="match status" value="1"/>
</dbReference>
<evidence type="ECO:0000313" key="8">
    <source>
        <dbReference type="EMBL" id="RNB74234.1"/>
    </source>
</evidence>
<dbReference type="GO" id="GO:0003677">
    <property type="term" value="F:DNA binding"/>
    <property type="evidence" value="ECO:0007669"/>
    <property type="project" value="UniProtKB-KW"/>
</dbReference>
<name>A0A3M8CET7_9BACL</name>
<evidence type="ECO:0000259" key="7">
    <source>
        <dbReference type="PROSITE" id="PS50110"/>
    </source>
</evidence>
<dbReference type="EMBL" id="RHHR01000015">
    <property type="protein sequence ID" value="RNB74234.1"/>
    <property type="molecule type" value="Genomic_DNA"/>
</dbReference>
<dbReference type="SUPFAM" id="SSF48452">
    <property type="entry name" value="TPR-like"/>
    <property type="match status" value="1"/>
</dbReference>
<dbReference type="PANTHER" id="PTHR35807:SF2">
    <property type="entry name" value="TRANSCRIPTIONAL ACTIVATOR DOMAIN"/>
    <property type="match status" value="1"/>
</dbReference>
<dbReference type="InterPro" id="IPR005158">
    <property type="entry name" value="BTAD"/>
</dbReference>
<evidence type="ECO:0000256" key="5">
    <source>
        <dbReference type="ARBA" id="ARBA00023163"/>
    </source>
</evidence>
<dbReference type="PROSITE" id="PS50110">
    <property type="entry name" value="RESPONSE_REGULATORY"/>
    <property type="match status" value="1"/>
</dbReference>
<feature type="domain" description="Response regulatory" evidence="7">
    <location>
        <begin position="2"/>
        <end position="120"/>
    </location>
</feature>
<dbReference type="InterPro" id="IPR051677">
    <property type="entry name" value="AfsR-DnrI-RedD_regulator"/>
</dbReference>
<keyword evidence="5" id="KW-0804">Transcription</keyword>
<dbReference type="GO" id="GO:0006355">
    <property type="term" value="P:regulation of DNA-templated transcription"/>
    <property type="evidence" value="ECO:0007669"/>
    <property type="project" value="InterPro"/>
</dbReference>
<dbReference type="InterPro" id="IPR016032">
    <property type="entry name" value="Sig_transdc_resp-reg_C-effctor"/>
</dbReference>
<organism evidence="8 9">
    <name type="scientific">Brevibacillus invocatus</name>
    <dbReference type="NCBI Taxonomy" id="173959"/>
    <lineage>
        <taxon>Bacteria</taxon>
        <taxon>Bacillati</taxon>
        <taxon>Bacillota</taxon>
        <taxon>Bacilli</taxon>
        <taxon>Bacillales</taxon>
        <taxon>Paenibacillaceae</taxon>
        <taxon>Brevibacillus</taxon>
    </lineage>
</organism>
<keyword evidence="3" id="KW-0805">Transcription regulation</keyword>
<dbReference type="AlphaFoldDB" id="A0A3M8CET7"/>
<comment type="similarity">
    <text evidence="1">Belongs to the AfsR/DnrI/RedD regulatory family.</text>
</comment>
<dbReference type="SUPFAM" id="SSF52172">
    <property type="entry name" value="CheY-like"/>
    <property type="match status" value="1"/>
</dbReference>
<dbReference type="Gene3D" id="1.10.10.10">
    <property type="entry name" value="Winged helix-like DNA-binding domain superfamily/Winged helix DNA-binding domain"/>
    <property type="match status" value="1"/>
</dbReference>
<dbReference type="InterPro" id="IPR001789">
    <property type="entry name" value="Sig_transdc_resp-reg_receiver"/>
</dbReference>
<keyword evidence="2" id="KW-0902">Two-component regulatory system</keyword>